<feature type="region of interest" description="Disordered" evidence="1">
    <location>
        <begin position="57"/>
        <end position="88"/>
    </location>
</feature>
<evidence type="ECO:0000313" key="2">
    <source>
        <dbReference type="EMBL" id="MBU2691321.1"/>
    </source>
</evidence>
<accession>A0A948RWM4</accession>
<dbReference type="EMBL" id="JAHJDP010000056">
    <property type="protein sequence ID" value="MBU2691321.1"/>
    <property type="molecule type" value="Genomic_DNA"/>
</dbReference>
<dbReference type="PANTHER" id="PTHR30510">
    <property type="entry name" value="UPF0229 PROTEIN YEAH"/>
    <property type="match status" value="1"/>
</dbReference>
<dbReference type="InterPro" id="IPR006698">
    <property type="entry name" value="UPF0229"/>
</dbReference>
<comment type="caution">
    <text evidence="2">The sequence shown here is derived from an EMBL/GenBank/DDBJ whole genome shotgun (WGS) entry which is preliminary data.</text>
</comment>
<evidence type="ECO:0000256" key="1">
    <source>
        <dbReference type="SAM" id="MobiDB-lite"/>
    </source>
</evidence>
<sequence length="365" mass="41640">MILRINRDHSRFREIVKGRIREDFRKYITKGEMIGRKGRNIISIPVPRIDIPKFRYGSNEGGIGQGKGAAGDPSQSGQEGAGTAGDQPGAHILEVDITLEELAEMMGEELELPRIKPKGSKHIIERRDRYSGIRASGPESLRHVKRTYKKSLKRQIASGTYDFKRPIIIPIKEDKVYRSWKSVPAPRANAIVFYIMDVSGSMGDDQKEIVRITSFWIDTWLRYQYQDVAIRYIVHDAAAREVDQHTFYHLKESGGTKISSAYNMLQKILDEEYNPEEWNIYTFQFSDGDNWGTGDTENCLKLLEEKILPISNLYAYGQVESPYGSGQFLKDLTSHFKECGNLISANIPSKEMIYETIRTFLGTGR</sequence>
<evidence type="ECO:0000313" key="3">
    <source>
        <dbReference type="Proteomes" id="UP000777784"/>
    </source>
</evidence>
<reference evidence="2" key="1">
    <citation type="submission" date="2021-05" db="EMBL/GenBank/DDBJ databases">
        <title>Energy efficiency and biological interactions define the core microbiome of deep oligotrophic groundwater.</title>
        <authorList>
            <person name="Mehrshad M."/>
            <person name="Lopez-Fernandez M."/>
            <person name="Bell E."/>
            <person name="Bernier-Latmani R."/>
            <person name="Bertilsson S."/>
            <person name="Dopson M."/>
        </authorList>
    </citation>
    <scope>NUCLEOTIDE SEQUENCE</scope>
    <source>
        <strain evidence="2">Modern_marine.mb.64</strain>
    </source>
</reference>
<dbReference type="NCBIfam" id="NF003711">
    <property type="entry name" value="PRK05325.2-3"/>
    <property type="match status" value="1"/>
</dbReference>
<organism evidence="2 3">
    <name type="scientific">Eiseniibacteriota bacterium</name>
    <dbReference type="NCBI Taxonomy" id="2212470"/>
    <lineage>
        <taxon>Bacteria</taxon>
        <taxon>Candidatus Eiseniibacteriota</taxon>
    </lineage>
</organism>
<gene>
    <name evidence="2" type="ORF">KJ970_10390</name>
</gene>
<name>A0A948RWM4_UNCEI</name>
<proteinExistence type="predicted"/>
<dbReference type="AlphaFoldDB" id="A0A948RWM4"/>
<dbReference type="PANTHER" id="PTHR30510:SF2">
    <property type="entry name" value="UPF0229 PROTEIN YEAH"/>
    <property type="match status" value="1"/>
</dbReference>
<dbReference type="Proteomes" id="UP000777784">
    <property type="component" value="Unassembled WGS sequence"/>
</dbReference>
<dbReference type="Pfam" id="PF04285">
    <property type="entry name" value="DUF444"/>
    <property type="match status" value="2"/>
</dbReference>
<protein>
    <submittedName>
        <fullName evidence="2">DUF444 family protein</fullName>
    </submittedName>
</protein>
<feature type="compositionally biased region" description="Gly residues" evidence="1">
    <location>
        <begin position="59"/>
        <end position="69"/>
    </location>
</feature>